<dbReference type="Pfam" id="PF13231">
    <property type="entry name" value="PMT_2"/>
    <property type="match status" value="1"/>
</dbReference>
<dbReference type="PANTHER" id="PTHR33908">
    <property type="entry name" value="MANNOSYLTRANSFERASE YKCB-RELATED"/>
    <property type="match status" value="1"/>
</dbReference>
<evidence type="ECO:0000313" key="11">
    <source>
        <dbReference type="Proteomes" id="UP000178264"/>
    </source>
</evidence>
<evidence type="ECO:0000259" key="9">
    <source>
        <dbReference type="Pfam" id="PF13231"/>
    </source>
</evidence>
<feature type="transmembrane region" description="Helical" evidence="8">
    <location>
        <begin position="369"/>
        <end position="389"/>
    </location>
</feature>
<keyword evidence="5 8" id="KW-0812">Transmembrane</keyword>
<organism evidence="10 11">
    <name type="scientific">Candidatus Uhrbacteria bacterium RIFCSPLOWO2_02_FULL_49_11</name>
    <dbReference type="NCBI Taxonomy" id="1802409"/>
    <lineage>
        <taxon>Bacteria</taxon>
        <taxon>Candidatus Uhriibacteriota</taxon>
    </lineage>
</organism>
<keyword evidence="6 8" id="KW-1133">Transmembrane helix</keyword>
<feature type="transmembrane region" description="Helical" evidence="8">
    <location>
        <begin position="16"/>
        <end position="37"/>
    </location>
</feature>
<evidence type="ECO:0000256" key="5">
    <source>
        <dbReference type="ARBA" id="ARBA00022692"/>
    </source>
</evidence>
<dbReference type="EMBL" id="MGER01000015">
    <property type="protein sequence ID" value="OGL88721.1"/>
    <property type="molecule type" value="Genomic_DNA"/>
</dbReference>
<dbReference type="GO" id="GO:0005886">
    <property type="term" value="C:plasma membrane"/>
    <property type="evidence" value="ECO:0007669"/>
    <property type="project" value="UniProtKB-SubCell"/>
</dbReference>
<feature type="transmembrane region" description="Helical" evidence="8">
    <location>
        <begin position="175"/>
        <end position="206"/>
    </location>
</feature>
<keyword evidence="2" id="KW-1003">Cell membrane</keyword>
<dbReference type="AlphaFoldDB" id="A0A1F7VE57"/>
<keyword evidence="4" id="KW-0808">Transferase</keyword>
<evidence type="ECO:0000256" key="7">
    <source>
        <dbReference type="ARBA" id="ARBA00023136"/>
    </source>
</evidence>
<dbReference type="Proteomes" id="UP000178264">
    <property type="component" value="Unassembled WGS sequence"/>
</dbReference>
<evidence type="ECO:0000256" key="3">
    <source>
        <dbReference type="ARBA" id="ARBA00022676"/>
    </source>
</evidence>
<feature type="transmembrane region" description="Helical" evidence="8">
    <location>
        <begin position="91"/>
        <end position="111"/>
    </location>
</feature>
<dbReference type="GO" id="GO:0016763">
    <property type="term" value="F:pentosyltransferase activity"/>
    <property type="evidence" value="ECO:0007669"/>
    <property type="project" value="TreeGrafter"/>
</dbReference>
<keyword evidence="3" id="KW-0328">Glycosyltransferase</keyword>
<dbReference type="PANTHER" id="PTHR33908:SF11">
    <property type="entry name" value="MEMBRANE PROTEIN"/>
    <property type="match status" value="1"/>
</dbReference>
<evidence type="ECO:0000313" key="10">
    <source>
        <dbReference type="EMBL" id="OGL88721.1"/>
    </source>
</evidence>
<feature type="transmembrane region" description="Helical" evidence="8">
    <location>
        <begin position="212"/>
        <end position="233"/>
    </location>
</feature>
<evidence type="ECO:0000256" key="8">
    <source>
        <dbReference type="SAM" id="Phobius"/>
    </source>
</evidence>
<proteinExistence type="predicted"/>
<evidence type="ECO:0000256" key="6">
    <source>
        <dbReference type="ARBA" id="ARBA00022989"/>
    </source>
</evidence>
<feature type="transmembrane region" description="Helical" evidence="8">
    <location>
        <begin position="141"/>
        <end position="163"/>
    </location>
</feature>
<accession>A0A1F7VE57</accession>
<comment type="caution">
    <text evidence="10">The sequence shown here is derived from an EMBL/GenBank/DDBJ whole genome shotgun (WGS) entry which is preliminary data.</text>
</comment>
<feature type="transmembrane region" description="Helical" evidence="8">
    <location>
        <begin position="314"/>
        <end position="333"/>
    </location>
</feature>
<feature type="transmembrane region" description="Helical" evidence="8">
    <location>
        <begin position="339"/>
        <end position="357"/>
    </location>
</feature>
<evidence type="ECO:0000256" key="2">
    <source>
        <dbReference type="ARBA" id="ARBA00022475"/>
    </source>
</evidence>
<comment type="subcellular location">
    <subcellularLocation>
        <location evidence="1">Cell membrane</location>
        <topology evidence="1">Multi-pass membrane protein</topology>
    </subcellularLocation>
</comment>
<reference evidence="10 11" key="1">
    <citation type="journal article" date="2016" name="Nat. Commun.">
        <title>Thousands of microbial genomes shed light on interconnected biogeochemical processes in an aquifer system.</title>
        <authorList>
            <person name="Anantharaman K."/>
            <person name="Brown C.T."/>
            <person name="Hug L.A."/>
            <person name="Sharon I."/>
            <person name="Castelle C.J."/>
            <person name="Probst A.J."/>
            <person name="Thomas B.C."/>
            <person name="Singh A."/>
            <person name="Wilkins M.J."/>
            <person name="Karaoz U."/>
            <person name="Brodie E.L."/>
            <person name="Williams K.H."/>
            <person name="Hubbard S.S."/>
            <person name="Banfield J.F."/>
        </authorList>
    </citation>
    <scope>NUCLEOTIDE SEQUENCE [LARGE SCALE GENOMIC DNA]</scope>
</reference>
<feature type="transmembrane region" description="Helical" evidence="8">
    <location>
        <begin position="118"/>
        <end position="135"/>
    </location>
</feature>
<dbReference type="InterPro" id="IPR038731">
    <property type="entry name" value="RgtA/B/C-like"/>
</dbReference>
<dbReference type="GO" id="GO:0009103">
    <property type="term" value="P:lipopolysaccharide biosynthetic process"/>
    <property type="evidence" value="ECO:0007669"/>
    <property type="project" value="UniProtKB-ARBA"/>
</dbReference>
<dbReference type="InterPro" id="IPR050297">
    <property type="entry name" value="LipidA_mod_glycosyltrf_83"/>
</dbReference>
<feature type="transmembrane region" description="Helical" evidence="8">
    <location>
        <begin position="285"/>
        <end position="302"/>
    </location>
</feature>
<name>A0A1F7VE57_9BACT</name>
<protein>
    <recommendedName>
        <fullName evidence="9">Glycosyltransferase RgtA/B/C/D-like domain-containing protein</fullName>
    </recommendedName>
</protein>
<feature type="transmembrane region" description="Helical" evidence="8">
    <location>
        <begin position="245"/>
        <end position="265"/>
    </location>
</feature>
<evidence type="ECO:0000256" key="4">
    <source>
        <dbReference type="ARBA" id="ARBA00022679"/>
    </source>
</evidence>
<sequence length="510" mass="57637">MDDHRDSQSKLAHEHFIIPALLALSTALAFAFLFPYLGKVPGLNGDEAWLGLTVSDILTGHHPLCGLRFYTGPLHYYFLAPFLQGFGRTVGVLRVFTAITSVISVGVYFLVLRRLFGAMSAALAVLLLVSSPWFVMYGRTAWAFLALAPVLSLTSLYFFLHALDGRGRARWRWMVLAVVTLALGVWNHLLLLTLPAVLLVFTLFFLRERQTRVITALYALAGGALGIIPHLWCGSIDSGSEWASFLYTSSVGFFSRVMEWPWLFLRIIQGDVLFLRFTGEVVSPGSIVNVLFFILAISYAFVRAWREGARKTAVYQPLLIGFISVFFVTLSVSPGNSERYFLLPLYFVPLILSLFFLGIMRRLRWQRSLWIIVGILVAFNSMRIVRNYFMAYLASGGKSAQFYVGSMPETTYHVVRSQKLYSVLIDVGAKRIVTNFLIGMPLKFYDIEGKRFDAVDVRDGFPRGLVERLSPGTYAVTYPDQVHRDAVSAHPELELIFEEEDFLIYKAREF</sequence>
<feature type="domain" description="Glycosyltransferase RgtA/B/C/D-like" evidence="9">
    <location>
        <begin position="72"/>
        <end position="232"/>
    </location>
</feature>
<gene>
    <name evidence="10" type="ORF">A3I42_01670</name>
</gene>
<evidence type="ECO:0000256" key="1">
    <source>
        <dbReference type="ARBA" id="ARBA00004651"/>
    </source>
</evidence>
<keyword evidence="7 8" id="KW-0472">Membrane</keyword>